<dbReference type="EMBL" id="CP036273">
    <property type="protein sequence ID" value="QDU18680.1"/>
    <property type="molecule type" value="Genomic_DNA"/>
</dbReference>
<dbReference type="PANTHER" id="PTHR43179:SF12">
    <property type="entry name" value="GALACTOFURANOSYLTRANSFERASE GLFT2"/>
    <property type="match status" value="1"/>
</dbReference>
<accession>A0A517XME7</accession>
<dbReference type="InterPro" id="IPR029044">
    <property type="entry name" value="Nucleotide-diphossugar_trans"/>
</dbReference>
<evidence type="ECO:0000313" key="6">
    <source>
        <dbReference type="Proteomes" id="UP000319576"/>
    </source>
</evidence>
<reference evidence="5 6" key="1">
    <citation type="submission" date="2019-02" db="EMBL/GenBank/DDBJ databases">
        <title>Deep-cultivation of Planctomycetes and their phenomic and genomic characterization uncovers novel biology.</title>
        <authorList>
            <person name="Wiegand S."/>
            <person name="Jogler M."/>
            <person name="Boedeker C."/>
            <person name="Pinto D."/>
            <person name="Vollmers J."/>
            <person name="Rivas-Marin E."/>
            <person name="Kohn T."/>
            <person name="Peeters S.H."/>
            <person name="Heuer A."/>
            <person name="Rast P."/>
            <person name="Oberbeckmann S."/>
            <person name="Bunk B."/>
            <person name="Jeske O."/>
            <person name="Meyerdierks A."/>
            <person name="Storesund J.E."/>
            <person name="Kallscheuer N."/>
            <person name="Luecker S."/>
            <person name="Lage O.M."/>
            <person name="Pohl T."/>
            <person name="Merkel B.J."/>
            <person name="Hornburger P."/>
            <person name="Mueller R.-W."/>
            <person name="Bruemmer F."/>
            <person name="Labrenz M."/>
            <person name="Spormann A.M."/>
            <person name="Op den Camp H."/>
            <person name="Overmann J."/>
            <person name="Amann R."/>
            <person name="Jetten M.S.M."/>
            <person name="Mascher T."/>
            <person name="Medema M.H."/>
            <person name="Devos D.P."/>
            <person name="Kaster A.-K."/>
            <person name="Ovreas L."/>
            <person name="Rohde M."/>
            <person name="Galperin M.Y."/>
            <person name="Jogler C."/>
        </authorList>
    </citation>
    <scope>NUCLEOTIDE SEQUENCE [LARGE SCALE GENOMIC DNA]</scope>
    <source>
        <strain evidence="5 6">ETA_A1</strain>
    </source>
</reference>
<gene>
    <name evidence="5" type="primary">wbbL_1</name>
    <name evidence="5" type="ORF">ETAA1_05730</name>
</gene>
<dbReference type="CDD" id="cd04186">
    <property type="entry name" value="GT_2_like_c"/>
    <property type="match status" value="1"/>
</dbReference>
<name>A0A517XME7_9BACT</name>
<evidence type="ECO:0000256" key="2">
    <source>
        <dbReference type="ARBA" id="ARBA00022676"/>
    </source>
</evidence>
<dbReference type="GO" id="GO:0102096">
    <property type="term" value="F:decaprenyl-N-acetyl-alpha-D-glucosaminyl-pyrophosphate:dTDP-alpha-L-rhamnose rhamnosyltransferase activity"/>
    <property type="evidence" value="ECO:0007669"/>
    <property type="project" value="UniProtKB-EC"/>
</dbReference>
<protein>
    <submittedName>
        <fullName evidence="5">N-acetylglucosaminyl-diphospho-decaprenol L-rhamnosyltransferase</fullName>
        <ecNumber evidence="5">2.4.1.289</ecNumber>
    </submittedName>
</protein>
<dbReference type="RefSeq" id="WP_202920615.1">
    <property type="nucleotide sequence ID" value="NZ_CP036273.1"/>
</dbReference>
<evidence type="ECO:0000256" key="3">
    <source>
        <dbReference type="ARBA" id="ARBA00022679"/>
    </source>
</evidence>
<evidence type="ECO:0000256" key="1">
    <source>
        <dbReference type="ARBA" id="ARBA00006739"/>
    </source>
</evidence>
<evidence type="ECO:0000259" key="4">
    <source>
        <dbReference type="Pfam" id="PF00535"/>
    </source>
</evidence>
<evidence type="ECO:0000313" key="5">
    <source>
        <dbReference type="EMBL" id="QDU18680.1"/>
    </source>
</evidence>
<dbReference type="EC" id="2.4.1.289" evidence="5"/>
<dbReference type="KEGG" id="uli:ETAA1_05730"/>
<organism evidence="5 6">
    <name type="scientific">Urbifossiella limnaea</name>
    <dbReference type="NCBI Taxonomy" id="2528023"/>
    <lineage>
        <taxon>Bacteria</taxon>
        <taxon>Pseudomonadati</taxon>
        <taxon>Planctomycetota</taxon>
        <taxon>Planctomycetia</taxon>
        <taxon>Gemmatales</taxon>
        <taxon>Gemmataceae</taxon>
        <taxon>Urbifossiella</taxon>
    </lineage>
</organism>
<dbReference type="SUPFAM" id="SSF53448">
    <property type="entry name" value="Nucleotide-diphospho-sugar transferases"/>
    <property type="match status" value="1"/>
</dbReference>
<comment type="similarity">
    <text evidence="1">Belongs to the glycosyltransferase 2 family.</text>
</comment>
<dbReference type="Pfam" id="PF00535">
    <property type="entry name" value="Glycos_transf_2"/>
    <property type="match status" value="1"/>
</dbReference>
<proteinExistence type="inferred from homology"/>
<dbReference type="Gene3D" id="3.90.550.10">
    <property type="entry name" value="Spore Coat Polysaccharide Biosynthesis Protein SpsA, Chain A"/>
    <property type="match status" value="1"/>
</dbReference>
<keyword evidence="3 5" id="KW-0808">Transferase</keyword>
<dbReference type="Proteomes" id="UP000319576">
    <property type="component" value="Chromosome"/>
</dbReference>
<keyword evidence="6" id="KW-1185">Reference proteome</keyword>
<dbReference type="InterPro" id="IPR001173">
    <property type="entry name" value="Glyco_trans_2-like"/>
</dbReference>
<feature type="domain" description="Glycosyltransferase 2-like" evidence="4">
    <location>
        <begin position="8"/>
        <end position="177"/>
    </location>
</feature>
<dbReference type="AlphaFoldDB" id="A0A517XME7"/>
<keyword evidence="2 5" id="KW-0328">Glycosyltransferase</keyword>
<sequence>MNVWVVPVNFNGLADTRKCLRSLAELSPAANVVVVDNASADDPLPGLKAEFPWCHFVQNAANAGWSGGNNSGIRYALARGAEVVILLNNDTVVRPDMVARLLAALDAHPSYGVIGPVIRYMDEPESVMTDGTAFNRPGYPGFFERLPVPEADADPPAVAPVDIVNGCCMAVRADVFRRVGLIDDRFFLIHEESDFCLRVQEAGFRCGVLAEALVWHKGSSSFARTGKRWQRYYDARNLGLLLAKHAGRGTARRRGLRSYAAYLRYAYHRYCHEREGNQPDAADAVLEGLVDTATRRYGAYRPGRRWAVPVLRAAFEAARLIRR</sequence>
<dbReference type="PANTHER" id="PTHR43179">
    <property type="entry name" value="RHAMNOSYLTRANSFERASE WBBL"/>
    <property type="match status" value="1"/>
</dbReference>